<gene>
    <name evidence="1" type="ORF">AAE3_LOCUS3437</name>
</gene>
<name>A0A8S0VU04_CYCAE</name>
<evidence type="ECO:0000313" key="1">
    <source>
        <dbReference type="EMBL" id="CAA7261310.1"/>
    </source>
</evidence>
<comment type="caution">
    <text evidence="1">The sequence shown here is derived from an EMBL/GenBank/DDBJ whole genome shotgun (WGS) entry which is preliminary data.</text>
</comment>
<accession>A0A8S0VU04</accession>
<protein>
    <recommendedName>
        <fullName evidence="3">F-box domain-containing protein</fullName>
    </recommendedName>
</protein>
<organism evidence="1 2">
    <name type="scientific">Cyclocybe aegerita</name>
    <name type="common">Black poplar mushroom</name>
    <name type="synonym">Agrocybe aegerita</name>
    <dbReference type="NCBI Taxonomy" id="1973307"/>
    <lineage>
        <taxon>Eukaryota</taxon>
        <taxon>Fungi</taxon>
        <taxon>Dikarya</taxon>
        <taxon>Basidiomycota</taxon>
        <taxon>Agaricomycotina</taxon>
        <taxon>Agaricomycetes</taxon>
        <taxon>Agaricomycetidae</taxon>
        <taxon>Agaricales</taxon>
        <taxon>Agaricineae</taxon>
        <taxon>Bolbitiaceae</taxon>
        <taxon>Cyclocybe</taxon>
    </lineage>
</organism>
<sequence length="451" mass="50841">MPALLRTHPNTTLTKPRDITACRLQNRLLPALQLCPDLLEYLFLLGASLETEDYHRRRAVLAYSQVCHDWRTTALATKSLWVQLTDFDDMSWRWNEEMLRRSHPLPVEVGSCTFPPRKTNSISSEMGYLGRIRTYWLGFADETWDILEKKLQEPAENFECLSLAYTPLRASKTNRPWYILPRNLFDNRAPQLRRLKLEGCTLDFGTPALRSLTSLTVINLDTTHKLAPSTFDWIALVSMPPFITDFFLRDAIFTATSPSDPHAQFSTIPSSKTRLSRLTSLHLEANISDVAAFLKFIILPAARDLSLTCSDALPGAEMEGILEAFGDVAALSVALAERLDSSPIRMEDQAQMVAFLGALVEVILKPGDGCCPLDLLQNFKFIRRDCTLGLLDSEDLDSTNFCRIDGIDDKPGRRSRAPSQLTDDPPLPILKRCSQSAREVSNGRVQLLLWK</sequence>
<reference evidence="1 2" key="1">
    <citation type="submission" date="2020-01" db="EMBL/GenBank/DDBJ databases">
        <authorList>
            <person name="Gupta K D."/>
        </authorList>
    </citation>
    <scope>NUCLEOTIDE SEQUENCE [LARGE SCALE GENOMIC DNA]</scope>
</reference>
<dbReference type="OrthoDB" id="3046437at2759"/>
<evidence type="ECO:0000313" key="2">
    <source>
        <dbReference type="Proteomes" id="UP000467700"/>
    </source>
</evidence>
<dbReference type="Proteomes" id="UP000467700">
    <property type="component" value="Unassembled WGS sequence"/>
</dbReference>
<dbReference type="Gene3D" id="3.80.10.10">
    <property type="entry name" value="Ribonuclease Inhibitor"/>
    <property type="match status" value="1"/>
</dbReference>
<dbReference type="AlphaFoldDB" id="A0A8S0VU04"/>
<dbReference type="SUPFAM" id="SSF52047">
    <property type="entry name" value="RNI-like"/>
    <property type="match status" value="1"/>
</dbReference>
<proteinExistence type="predicted"/>
<dbReference type="EMBL" id="CACVBS010000032">
    <property type="protein sequence ID" value="CAA7261310.1"/>
    <property type="molecule type" value="Genomic_DNA"/>
</dbReference>
<evidence type="ECO:0008006" key="3">
    <source>
        <dbReference type="Google" id="ProtNLM"/>
    </source>
</evidence>
<keyword evidence="2" id="KW-1185">Reference proteome</keyword>
<dbReference type="InterPro" id="IPR032675">
    <property type="entry name" value="LRR_dom_sf"/>
</dbReference>